<dbReference type="EMBL" id="JAJSPL020000022">
    <property type="protein sequence ID" value="KAK7739637.1"/>
    <property type="molecule type" value="Genomic_DNA"/>
</dbReference>
<protein>
    <submittedName>
        <fullName evidence="2">Uncharacterized protein</fullName>
    </submittedName>
</protein>
<name>A0AAN9U447_9PEZI</name>
<feature type="chain" id="PRO_5042898130" evidence="1">
    <location>
        <begin position="17"/>
        <end position="244"/>
    </location>
</feature>
<reference evidence="2 3" key="1">
    <citation type="journal article" date="2023" name="PLoS ONE">
        <title>Cytospora paraplurivora sp. nov. isolated from orchards with fruit tree decline syndrome in Ontario, Canada.</title>
        <authorList>
            <person name="Ilyukhin E."/>
            <person name="Nguyen H.D.T."/>
            <person name="Castle A.J."/>
            <person name="Ellouze W."/>
        </authorList>
    </citation>
    <scope>NUCLEOTIDE SEQUENCE [LARGE SCALE GENOMIC DNA]</scope>
    <source>
        <strain evidence="2 3">FDS-564</strain>
    </source>
</reference>
<evidence type="ECO:0000313" key="3">
    <source>
        <dbReference type="Proteomes" id="UP001320245"/>
    </source>
</evidence>
<proteinExistence type="predicted"/>
<gene>
    <name evidence="2" type="ORF">SLS53_005604</name>
</gene>
<feature type="signal peptide" evidence="1">
    <location>
        <begin position="1"/>
        <end position="16"/>
    </location>
</feature>
<keyword evidence="1" id="KW-0732">Signal</keyword>
<comment type="caution">
    <text evidence="2">The sequence shown here is derived from an EMBL/GenBank/DDBJ whole genome shotgun (WGS) entry which is preliminary data.</text>
</comment>
<accession>A0AAN9U447</accession>
<evidence type="ECO:0000256" key="1">
    <source>
        <dbReference type="SAM" id="SignalP"/>
    </source>
</evidence>
<evidence type="ECO:0000313" key="2">
    <source>
        <dbReference type="EMBL" id="KAK7739637.1"/>
    </source>
</evidence>
<sequence length="244" mass="27180">MKFSILALSLVATTTGAWLEQEAPAPCSVDSPLPCSCPEGTEFFYLQTWFSWGANAWSVYNLTGNFSNLDWVPQPIKLTIGPDNTVGSYRLTTIHIDVGIIDWFEEITEYSVEDDGSFVWAFELKNTPIEFPDGKGGSFAGEWERFEGRAAGEHQTDMYWNIYGCHSGGTHTFPLFQRYCLDHVNATLSEMGVLKGTTTEPFSEIWMGQKTGALTKPGKLPPLDDQGQQYILGRKGVRLGNLEL</sequence>
<keyword evidence="3" id="KW-1185">Reference proteome</keyword>
<dbReference type="Proteomes" id="UP001320245">
    <property type="component" value="Unassembled WGS sequence"/>
</dbReference>
<organism evidence="2 3">
    <name type="scientific">Cytospora paraplurivora</name>
    <dbReference type="NCBI Taxonomy" id="2898453"/>
    <lineage>
        <taxon>Eukaryota</taxon>
        <taxon>Fungi</taxon>
        <taxon>Dikarya</taxon>
        <taxon>Ascomycota</taxon>
        <taxon>Pezizomycotina</taxon>
        <taxon>Sordariomycetes</taxon>
        <taxon>Sordariomycetidae</taxon>
        <taxon>Diaporthales</taxon>
        <taxon>Cytosporaceae</taxon>
        <taxon>Cytospora</taxon>
    </lineage>
</organism>
<dbReference type="AlphaFoldDB" id="A0AAN9U447"/>